<dbReference type="Proteomes" id="UP000011550">
    <property type="component" value="Unassembled WGS sequence"/>
</dbReference>
<dbReference type="InterPro" id="IPR055927">
    <property type="entry name" value="DUF7504"/>
</dbReference>
<reference evidence="1 2" key="1">
    <citation type="journal article" date="2014" name="PLoS Genet.">
        <title>Phylogenetically driven sequencing of extremely halophilic archaea reveals strategies for static and dynamic osmo-response.</title>
        <authorList>
            <person name="Becker E.A."/>
            <person name="Seitzer P.M."/>
            <person name="Tritt A."/>
            <person name="Larsen D."/>
            <person name="Krusor M."/>
            <person name="Yao A.I."/>
            <person name="Wu D."/>
            <person name="Madern D."/>
            <person name="Eisen J.A."/>
            <person name="Darling A.E."/>
            <person name="Facciotti M.T."/>
        </authorList>
    </citation>
    <scope>NUCLEOTIDE SEQUENCE [LARGE SCALE GENOMIC DNA]</scope>
    <source>
        <strain evidence="1 2">ATCC BAA-1512</strain>
    </source>
</reference>
<comment type="caution">
    <text evidence="1">The sequence shown here is derived from an EMBL/GenBank/DDBJ whole genome shotgun (WGS) entry which is preliminary data.</text>
</comment>
<accession>M0I358</accession>
<name>M0I358_9EURY</name>
<keyword evidence="2" id="KW-1185">Reference proteome</keyword>
<proteinExistence type="predicted"/>
<organism evidence="1 2">
    <name type="scientific">Haloferax mucosum ATCC BAA-1512</name>
    <dbReference type="NCBI Taxonomy" id="662479"/>
    <lineage>
        <taxon>Archaea</taxon>
        <taxon>Methanobacteriati</taxon>
        <taxon>Methanobacteriota</taxon>
        <taxon>Stenosarchaea group</taxon>
        <taxon>Halobacteria</taxon>
        <taxon>Halobacteriales</taxon>
        <taxon>Haloferacaceae</taxon>
        <taxon>Haloferax</taxon>
    </lineage>
</organism>
<dbReference type="PATRIC" id="fig|662479.7.peg.3432"/>
<protein>
    <submittedName>
        <fullName evidence="1">Uncharacterized protein</fullName>
    </submittedName>
</protein>
<sequence>MNATPDEITLRTSEAEALDQLTAQSNALFIGPDASALSCGRSMRQSITQSSAPSQLLVCIETLFESQLDLLQAHPPEATDRRVIVTAPPHDRRHDIEMAARDVDVHGVSKPTDLRRLGSVMESLLTNRNDTSWNVSVHSLSRLLDVVDDDLRVFRFVHGLTGQVRAADAHAQFYLDPSSHDERTVRTLASLFDAVFTFDADGSLSLT</sequence>
<dbReference type="EMBL" id="AOLN01000019">
    <property type="protein sequence ID" value="ELZ90377.1"/>
    <property type="molecule type" value="Genomic_DNA"/>
</dbReference>
<gene>
    <name evidence="1" type="ORF">C440_16901</name>
</gene>
<dbReference type="AlphaFoldDB" id="M0I358"/>
<evidence type="ECO:0000313" key="2">
    <source>
        <dbReference type="Proteomes" id="UP000011550"/>
    </source>
</evidence>
<evidence type="ECO:0000313" key="1">
    <source>
        <dbReference type="EMBL" id="ELZ90377.1"/>
    </source>
</evidence>
<dbReference type="Pfam" id="PF24336">
    <property type="entry name" value="DUF7504"/>
    <property type="match status" value="1"/>
</dbReference>